<dbReference type="GO" id="GO:0003700">
    <property type="term" value="F:DNA-binding transcription factor activity"/>
    <property type="evidence" value="ECO:0007669"/>
    <property type="project" value="TreeGrafter"/>
</dbReference>
<dbReference type="SUPFAM" id="SSF46689">
    <property type="entry name" value="Homeodomain-like"/>
    <property type="match status" value="1"/>
</dbReference>
<evidence type="ECO:0000256" key="1">
    <source>
        <dbReference type="ARBA" id="ARBA00023015"/>
    </source>
</evidence>
<protein>
    <submittedName>
        <fullName evidence="6">TetR family transcriptional regulator</fullName>
    </submittedName>
</protein>
<reference evidence="7" key="1">
    <citation type="submission" date="2019-10" db="EMBL/GenBank/DDBJ databases">
        <title>Streptomyces sp. nov., a novel actinobacterium isolated from alkaline environment.</title>
        <authorList>
            <person name="Golinska P."/>
        </authorList>
    </citation>
    <scope>NUCLEOTIDE SEQUENCE [LARGE SCALE GENOMIC DNA]</scope>
    <source>
        <strain evidence="7">DSM 42108</strain>
    </source>
</reference>
<dbReference type="PROSITE" id="PS50977">
    <property type="entry name" value="HTH_TETR_2"/>
    <property type="match status" value="1"/>
</dbReference>
<feature type="non-terminal residue" evidence="6">
    <location>
        <position position="223"/>
    </location>
</feature>
<evidence type="ECO:0000313" key="6">
    <source>
        <dbReference type="EMBL" id="MBB0231326.1"/>
    </source>
</evidence>
<dbReference type="Proteomes" id="UP000530234">
    <property type="component" value="Unassembled WGS sequence"/>
</dbReference>
<dbReference type="GO" id="GO:0000976">
    <property type="term" value="F:transcription cis-regulatory region binding"/>
    <property type="evidence" value="ECO:0007669"/>
    <property type="project" value="TreeGrafter"/>
</dbReference>
<dbReference type="InterPro" id="IPR001647">
    <property type="entry name" value="HTH_TetR"/>
</dbReference>
<evidence type="ECO:0000313" key="7">
    <source>
        <dbReference type="Proteomes" id="UP000530234"/>
    </source>
</evidence>
<evidence type="ECO:0000256" key="4">
    <source>
        <dbReference type="PROSITE-ProRule" id="PRU00335"/>
    </source>
</evidence>
<feature type="domain" description="HTH tetR-type" evidence="5">
    <location>
        <begin position="18"/>
        <end position="78"/>
    </location>
</feature>
<dbReference type="RefSeq" id="WP_182665578.1">
    <property type="nucleotide sequence ID" value="NZ_VKHS01000485.1"/>
</dbReference>
<dbReference type="AlphaFoldDB" id="A0A7W3T627"/>
<dbReference type="InterPro" id="IPR054129">
    <property type="entry name" value="DesT_TetR_C"/>
</dbReference>
<proteinExistence type="predicted"/>
<keyword evidence="2 4" id="KW-0238">DNA-binding</keyword>
<evidence type="ECO:0000256" key="3">
    <source>
        <dbReference type="ARBA" id="ARBA00023163"/>
    </source>
</evidence>
<dbReference type="InterPro" id="IPR050109">
    <property type="entry name" value="HTH-type_TetR-like_transc_reg"/>
</dbReference>
<dbReference type="EMBL" id="VKHS01000485">
    <property type="protein sequence ID" value="MBB0231326.1"/>
    <property type="molecule type" value="Genomic_DNA"/>
</dbReference>
<dbReference type="Gene3D" id="1.10.357.10">
    <property type="entry name" value="Tetracycline Repressor, domain 2"/>
    <property type="match status" value="1"/>
</dbReference>
<accession>A0A7W3T627</accession>
<dbReference type="PANTHER" id="PTHR30055">
    <property type="entry name" value="HTH-TYPE TRANSCRIPTIONAL REGULATOR RUTR"/>
    <property type="match status" value="1"/>
</dbReference>
<keyword evidence="7" id="KW-1185">Reference proteome</keyword>
<comment type="caution">
    <text evidence="6">The sequence shown here is derived from an EMBL/GenBank/DDBJ whole genome shotgun (WGS) entry which is preliminary data.</text>
</comment>
<evidence type="ECO:0000259" key="5">
    <source>
        <dbReference type="PROSITE" id="PS50977"/>
    </source>
</evidence>
<keyword evidence="1" id="KW-0805">Transcription regulation</keyword>
<feature type="DNA-binding region" description="H-T-H motif" evidence="4">
    <location>
        <begin position="41"/>
        <end position="60"/>
    </location>
</feature>
<evidence type="ECO:0000256" key="2">
    <source>
        <dbReference type="ARBA" id="ARBA00023125"/>
    </source>
</evidence>
<organism evidence="6 7">
    <name type="scientific">Streptomyces calidiresistens</name>
    <dbReference type="NCBI Taxonomy" id="1485586"/>
    <lineage>
        <taxon>Bacteria</taxon>
        <taxon>Bacillati</taxon>
        <taxon>Actinomycetota</taxon>
        <taxon>Actinomycetes</taxon>
        <taxon>Kitasatosporales</taxon>
        <taxon>Streptomycetaceae</taxon>
        <taxon>Streptomyces</taxon>
    </lineage>
</organism>
<dbReference type="Pfam" id="PF21943">
    <property type="entry name" value="TetR_C_46"/>
    <property type="match status" value="1"/>
</dbReference>
<dbReference type="Pfam" id="PF00440">
    <property type="entry name" value="TetR_N"/>
    <property type="match status" value="1"/>
</dbReference>
<dbReference type="PANTHER" id="PTHR30055:SF174">
    <property type="entry name" value="TRANSCRIPTIONAL REGULATORY PROTEIN (PROBABLY TETR-FAMILY)-RELATED"/>
    <property type="match status" value="1"/>
</dbReference>
<keyword evidence="3" id="KW-0804">Transcription</keyword>
<gene>
    <name evidence="6" type="ORF">FOE67_17880</name>
</gene>
<sequence length="223" mass="24188">MSTRPAPTDPAYRRLSADARREQLIRAAQGLFAHHAPEQVSPEAVARAAGVSRPLVYRYFPGGRQQLYEAALLGAAEELERCFTEPRRGPLPERLGRALDRYLAFVEDHAEGFTALLRGGGVAATSRTGAIVDRVRRAAADQIMAHMAVERPGPLLLMAVRTCISAVETASLTWLDEGRRPERPELRDWLVDHCAAVLATTARHDPQTAAALAAAGGTGCLLY</sequence>
<name>A0A7W3T627_9ACTN</name>
<dbReference type="InterPro" id="IPR009057">
    <property type="entry name" value="Homeodomain-like_sf"/>
</dbReference>